<evidence type="ECO:0000313" key="10">
    <source>
        <dbReference type="EMBL" id="MBP2623737.1"/>
    </source>
</evidence>
<keyword evidence="3" id="KW-0997">Cell inner membrane</keyword>
<comment type="caution">
    <text evidence="10">The sequence shown here is derived from an EMBL/GenBank/DDBJ whole genome shotgun (WGS) entry which is preliminary data.</text>
</comment>
<evidence type="ECO:0000256" key="5">
    <source>
        <dbReference type="ARBA" id="ARBA00022989"/>
    </source>
</evidence>
<organism evidence="10 11">
    <name type="scientific">Streptococcus oricebi</name>
    <dbReference type="NCBI Taxonomy" id="1547447"/>
    <lineage>
        <taxon>Bacteria</taxon>
        <taxon>Bacillati</taxon>
        <taxon>Bacillota</taxon>
        <taxon>Bacilli</taxon>
        <taxon>Lactobacillales</taxon>
        <taxon>Streptococcaceae</taxon>
        <taxon>Streptococcus</taxon>
    </lineage>
</organism>
<protein>
    <recommendedName>
        <fullName evidence="9">Threonine/Serine exporter ThrE domain-containing protein</fullName>
    </recommendedName>
</protein>
<evidence type="ECO:0000256" key="3">
    <source>
        <dbReference type="ARBA" id="ARBA00022519"/>
    </source>
</evidence>
<evidence type="ECO:0000256" key="7">
    <source>
        <dbReference type="ARBA" id="ARBA00034125"/>
    </source>
</evidence>
<dbReference type="InterPro" id="IPR024528">
    <property type="entry name" value="ThrE_2"/>
</dbReference>
<feature type="transmembrane region" description="Helical" evidence="8">
    <location>
        <begin position="6"/>
        <end position="23"/>
    </location>
</feature>
<keyword evidence="4 8" id="KW-0812">Transmembrane</keyword>
<dbReference type="Pfam" id="PF12821">
    <property type="entry name" value="ThrE_2"/>
    <property type="match status" value="1"/>
</dbReference>
<evidence type="ECO:0000313" key="11">
    <source>
        <dbReference type="Proteomes" id="UP001519296"/>
    </source>
</evidence>
<reference evidence="10 11" key="1">
    <citation type="submission" date="2018-02" db="EMBL/GenBank/DDBJ databases">
        <title>Draft genome sequence of Streptococcus oricebi CCUG 70868T type strain.</title>
        <authorList>
            <person name="Mendez V."/>
            <person name="Salva-Serra F."/>
            <person name="Jaen-Luchoro D."/>
            <person name="Gonzales-Siles L."/>
            <person name="Karlsson R."/>
            <person name="Engstrom-Jakobsson H."/>
            <person name="Busquets A."/>
            <person name="Gomila M."/>
            <person name="Pineiro-Iglesias B."/>
            <person name="Bennasar-Figueras A."/>
            <person name="Seeger M."/>
            <person name="Moore E."/>
        </authorList>
    </citation>
    <scope>NUCLEOTIDE SEQUENCE [LARGE SCALE GENOMIC DNA]</scope>
    <source>
        <strain evidence="10 11">CCUG 70868</strain>
    </source>
</reference>
<dbReference type="Proteomes" id="UP001519296">
    <property type="component" value="Unassembled WGS sequence"/>
</dbReference>
<keyword evidence="6 8" id="KW-0472">Membrane</keyword>
<comment type="subcellular location">
    <subcellularLocation>
        <location evidence="1">Cell membrane</location>
        <topology evidence="1">Multi-pass membrane protein</topology>
    </subcellularLocation>
</comment>
<keyword evidence="2" id="KW-1003">Cell membrane</keyword>
<keyword evidence="11" id="KW-1185">Reference proteome</keyword>
<evidence type="ECO:0000256" key="4">
    <source>
        <dbReference type="ARBA" id="ARBA00022692"/>
    </source>
</evidence>
<proteinExistence type="inferred from homology"/>
<evidence type="ECO:0000256" key="2">
    <source>
        <dbReference type="ARBA" id="ARBA00022475"/>
    </source>
</evidence>
<evidence type="ECO:0000259" key="9">
    <source>
        <dbReference type="Pfam" id="PF12821"/>
    </source>
</evidence>
<dbReference type="PANTHER" id="PTHR34390:SF1">
    <property type="entry name" value="SUCCINATE TRANSPORTER SUBUNIT YJJB-RELATED"/>
    <property type="match status" value="1"/>
</dbReference>
<feature type="transmembrane region" description="Helical" evidence="8">
    <location>
        <begin position="80"/>
        <end position="97"/>
    </location>
</feature>
<dbReference type="InterPro" id="IPR050539">
    <property type="entry name" value="ThrE_Dicarb/AminoAcid_Exp"/>
</dbReference>
<feature type="transmembrane region" description="Helical" evidence="8">
    <location>
        <begin position="30"/>
        <end position="47"/>
    </location>
</feature>
<evidence type="ECO:0000256" key="1">
    <source>
        <dbReference type="ARBA" id="ARBA00004651"/>
    </source>
</evidence>
<accession>A0ABS5B4I2</accession>
<dbReference type="RefSeq" id="WP_245335161.1">
    <property type="nucleotide sequence ID" value="NZ_PRDG01000004.1"/>
</dbReference>
<dbReference type="PANTHER" id="PTHR34390">
    <property type="entry name" value="UPF0442 PROTEIN YJJB-RELATED"/>
    <property type="match status" value="1"/>
</dbReference>
<evidence type="ECO:0000256" key="6">
    <source>
        <dbReference type="ARBA" id="ARBA00023136"/>
    </source>
</evidence>
<feature type="transmembrane region" description="Helical" evidence="8">
    <location>
        <begin position="53"/>
        <end position="73"/>
    </location>
</feature>
<name>A0ABS5B4I2_9STRE</name>
<feature type="transmembrane region" description="Helical" evidence="8">
    <location>
        <begin position="117"/>
        <end position="139"/>
    </location>
</feature>
<gene>
    <name evidence="10" type="ORF">C4K46_07260</name>
</gene>
<dbReference type="EMBL" id="PRDG01000004">
    <property type="protein sequence ID" value="MBP2623737.1"/>
    <property type="molecule type" value="Genomic_DNA"/>
</dbReference>
<keyword evidence="5 8" id="KW-1133">Transmembrane helix</keyword>
<feature type="domain" description="Threonine/Serine exporter ThrE" evidence="9">
    <location>
        <begin position="8"/>
        <end position="130"/>
    </location>
</feature>
<evidence type="ECO:0000256" key="8">
    <source>
        <dbReference type="SAM" id="Phobius"/>
    </source>
</evidence>
<sequence>MIITFLLQAIASYIAIMAFLIVLNIQKQMLVPSACVGMITWLIYFFLKEPTNTVLATFIAAVIGSSISQIVSIKLRTPTIVFAIAILSPLVPGYLSYRTTTLFVNGNYSQAIISATLVIILALAVSIGMASGAIVLRIYRYMKKQRRYKLKG</sequence>
<comment type="similarity">
    <text evidence="7">Belongs to the ThrE exporter (TC 2.A.79) family.</text>
</comment>